<dbReference type="RefSeq" id="WP_110271963.1">
    <property type="nucleotide sequence ID" value="NZ_CP029289.2"/>
</dbReference>
<accession>A0A2U9IJD5</accession>
<protein>
    <submittedName>
        <fullName evidence="2">Uncharacterized protein</fullName>
    </submittedName>
</protein>
<evidence type="ECO:0000313" key="2">
    <source>
        <dbReference type="EMBL" id="AWR96085.1"/>
    </source>
</evidence>
<evidence type="ECO:0000256" key="1">
    <source>
        <dbReference type="SAM" id="Phobius"/>
    </source>
</evidence>
<dbReference type="KEGG" id="abri:DFR85_15575"/>
<organism evidence="2 3">
    <name type="scientific">Acidianus brierleyi</name>
    <dbReference type="NCBI Taxonomy" id="41673"/>
    <lineage>
        <taxon>Archaea</taxon>
        <taxon>Thermoproteota</taxon>
        <taxon>Thermoprotei</taxon>
        <taxon>Sulfolobales</taxon>
        <taxon>Sulfolobaceae</taxon>
        <taxon>Acidianus</taxon>
    </lineage>
</organism>
<keyword evidence="1" id="KW-0472">Membrane</keyword>
<sequence length="303" mass="33843">MKVINPLFYFFIFLYATVIVPIVVNGFRIVSLWYSPLSDTGQISFISPFLTFIVFIFLFSISVGYILYKRKNNRFILVRGPMRIRSVIKAIIKDRIGRLLVIIYSVLYIISYMITSGILLVPGINIDSYFVKLTIITYEGSGIQVLRLGSLYFITNYFMLLFGILIDALLTISLILSYYIVSLIYVSYNIYSFSVPKSFRLYGMSTVGGFLTASVPSLGTIAGICCLTPTALNSLLYLASGSLPLTKGIAWKYGTFILGAWTGGVLQILSLASPIILGSIITGISIYYIYLVSKRINKVMISE</sequence>
<dbReference type="OrthoDB" id="43873at2157"/>
<dbReference type="EMBL" id="CP029289">
    <property type="protein sequence ID" value="AWR96085.1"/>
    <property type="molecule type" value="Genomic_DNA"/>
</dbReference>
<dbReference type="AlphaFoldDB" id="A0A2U9IJD5"/>
<feature type="transmembrane region" description="Helical" evidence="1">
    <location>
        <begin position="99"/>
        <end position="124"/>
    </location>
</feature>
<dbReference type="Proteomes" id="UP000248044">
    <property type="component" value="Chromosome"/>
</dbReference>
<name>A0A2U9IJD5_9CREN</name>
<proteinExistence type="predicted"/>
<feature type="transmembrane region" description="Helical" evidence="1">
    <location>
        <begin position="275"/>
        <end position="293"/>
    </location>
</feature>
<keyword evidence="1" id="KW-0812">Transmembrane</keyword>
<gene>
    <name evidence="2" type="ORF">DFR85_15575</name>
</gene>
<feature type="transmembrane region" description="Helical" evidence="1">
    <location>
        <begin position="250"/>
        <end position="269"/>
    </location>
</feature>
<reference evidence="2 3" key="1">
    <citation type="submission" date="2018-05" db="EMBL/GenBank/DDBJ databases">
        <title>Complete Genome Sequences of Extremely Thermoacidophilic, Metal-Mobilizing Type-Strain Members of the Archaeal Family Sulfolobaceae: Acidianus brierleyi DSM-1651T, Acidianus sulfidivorans DSM-18786T, Metallosphaera hakonensis DSM-7519T, and Metallosphaera prunae DSM-10039T.</title>
        <authorList>
            <person name="Counts J.A."/>
            <person name="Kelly R.M."/>
        </authorList>
    </citation>
    <scope>NUCLEOTIDE SEQUENCE [LARGE SCALE GENOMIC DNA]</scope>
    <source>
        <strain evidence="2 3">DSM 1651</strain>
    </source>
</reference>
<keyword evidence="1" id="KW-1133">Transmembrane helix</keyword>
<feature type="transmembrane region" description="Helical" evidence="1">
    <location>
        <begin position="221"/>
        <end position="238"/>
    </location>
</feature>
<feature type="transmembrane region" description="Helical" evidence="1">
    <location>
        <begin position="7"/>
        <end position="34"/>
    </location>
</feature>
<feature type="transmembrane region" description="Helical" evidence="1">
    <location>
        <begin position="46"/>
        <end position="68"/>
    </location>
</feature>
<evidence type="ECO:0000313" key="3">
    <source>
        <dbReference type="Proteomes" id="UP000248044"/>
    </source>
</evidence>
<keyword evidence="3" id="KW-1185">Reference proteome</keyword>
<feature type="transmembrane region" description="Helical" evidence="1">
    <location>
        <begin position="157"/>
        <end position="186"/>
    </location>
</feature>
<dbReference type="GeneID" id="36833605"/>